<feature type="region of interest" description="Disordered" evidence="1">
    <location>
        <begin position="914"/>
        <end position="937"/>
    </location>
</feature>
<gene>
    <name evidence="2" type="ORF">CCMA1212_003221</name>
</gene>
<feature type="compositionally biased region" description="Polar residues" evidence="1">
    <location>
        <begin position="195"/>
        <end position="204"/>
    </location>
</feature>
<dbReference type="RefSeq" id="XP_073561205.1">
    <property type="nucleotide sequence ID" value="XM_073700575.1"/>
</dbReference>
<feature type="region of interest" description="Disordered" evidence="1">
    <location>
        <begin position="152"/>
        <end position="174"/>
    </location>
</feature>
<keyword evidence="3" id="KW-1185">Reference proteome</keyword>
<feature type="compositionally biased region" description="Low complexity" evidence="1">
    <location>
        <begin position="612"/>
        <end position="638"/>
    </location>
</feature>
<dbReference type="GeneID" id="300575025"/>
<sequence>MHNAFGVRPGGRATPFQVNHDRKPLFGRPEDNTENPLHLYSTARTPGYGRIGTGGAAADTHATGLRKPRPVSESFASAARDQAGANANGNATANGNANASVLSSGGTKIPRLNSLSQSRRKPISLRKAMELAEGEEEAAKMMLEAGMDDPVAVDGSPSPAPRPWRTRTASEVSQLQRELGADHLDTKARSKIPSARNSNLSATLVSGREGATSPGRGSSLGLRVGHTGANREGTATTASSGLPSLVPGIEDIPLPSVEPALSAATLVQPSSPSPGKSFVWQMDEDFTGSDLQISDSPRVRVGTRPFASRLGFTPDAKQDFDKLPRITAPGSRNSKLDEIRSLELRANGSHIPLANPGRPKPQNTKLDEILKREAQVERQIPLASRHLDGPRNNTKIDDIKQREADGMSKRAYAAVRLQEIKEQNSMARPRSPDEASKPRLPFGLARRRSAKTEVADQVKKEEAPPLLRSRTPFGSNELGRPMADTPATVFSQGPKRAGEEEKKEADAAAAAASSRTQELEKRLDSAEQQIEALLGKRRPLERRPDERELLRRLARAASSSPPVEDEPRANQLPTPPPGDEEKENKESTAKTIADRIASRLFPRRASTGEKPASTNAWNTATSTTATTAWNTLANTGTAPDATKETEKAKPSVAFTGLQRTRSFDSVKSKRSSMQSEPDPTARIEAEMKLFAPSDNHSERGSLRAPSPPVDDSDLDDHAPNKQSSSDATPKPSKPDPLTMATPRVTGAYVETPVSVKTEKLELKPEPRMEEVPPKQAETEAAEPKPTLLFRDRKPSFSSWRTKQRNQDQDTLSDPGTTDDGGEIGASALAAVKKPRAKSLPRRRPPVKNSARPPSVKDDLMELRREYNIDDSTFDDLDEMLANARKMAKLAAPESGAAARSKGIDLDLDLDFGLDSESDAPPVVKSERTKDAERSSSDGEIAAYERMNKTLQTGLLRIRSAKQGIERIEDRFSRAQPTPEKKSAALTEAPEGHEHHAHQNITADCPYCASSKPASASAPVTYLHLALPRLFRREPTFRLTWLGLFTLILSLWYATEATMCSLYCRPTTCPASKSPCVWSFDDPTEFGTALPIKLDQWITGGSGRQLASVAYEEAYDLFADMQDLALGRSITDVDMEALSPEQKRRHRRRLRKKGLIASPKAPRPEDKAKWDEWRAARLAKERANQEKQKGYTTVEEEMPKPIPVAGDEQEEQGWVKIKGWR</sequence>
<feature type="region of interest" description="Disordered" evidence="1">
    <location>
        <begin position="418"/>
        <end position="858"/>
    </location>
</feature>
<evidence type="ECO:0000256" key="1">
    <source>
        <dbReference type="SAM" id="MobiDB-lite"/>
    </source>
</evidence>
<feature type="region of interest" description="Disordered" evidence="1">
    <location>
        <begin position="1180"/>
        <end position="1220"/>
    </location>
</feature>
<feature type="compositionally biased region" description="Basic and acidic residues" evidence="1">
    <location>
        <begin position="924"/>
        <end position="936"/>
    </location>
</feature>
<feature type="compositionally biased region" description="Basic residues" evidence="1">
    <location>
        <begin position="832"/>
        <end position="845"/>
    </location>
</feature>
<organism evidence="2 3">
    <name type="scientific">Trichoderma ghanense</name>
    <dbReference type="NCBI Taxonomy" id="65468"/>
    <lineage>
        <taxon>Eukaryota</taxon>
        <taxon>Fungi</taxon>
        <taxon>Dikarya</taxon>
        <taxon>Ascomycota</taxon>
        <taxon>Pezizomycotina</taxon>
        <taxon>Sordariomycetes</taxon>
        <taxon>Hypocreomycetidae</taxon>
        <taxon>Hypocreales</taxon>
        <taxon>Hypocreaceae</taxon>
        <taxon>Trichoderma</taxon>
    </lineage>
</organism>
<dbReference type="EMBL" id="PPTA01000003">
    <property type="protein sequence ID" value="TFB05004.1"/>
    <property type="molecule type" value="Genomic_DNA"/>
</dbReference>
<reference evidence="2 3" key="1">
    <citation type="submission" date="2018-01" db="EMBL/GenBank/DDBJ databases">
        <title>Genome characterization of the sugarcane-associated fungus Trichoderma ghanense CCMA-1212 and their application in lignocelulose bioconversion.</title>
        <authorList>
            <person name="Steindorff A.S."/>
            <person name="Mendes T.D."/>
            <person name="Vilela E.S.D."/>
            <person name="Rodrigues D.S."/>
            <person name="Formighieri E.F."/>
            <person name="Melo I.S."/>
            <person name="Favaro L.C.L."/>
        </authorList>
    </citation>
    <scope>NUCLEOTIDE SEQUENCE [LARGE SCALE GENOMIC DNA]</scope>
    <source>
        <strain evidence="2 3">CCMA-1212</strain>
    </source>
</reference>
<evidence type="ECO:0000313" key="2">
    <source>
        <dbReference type="EMBL" id="TFB05004.1"/>
    </source>
</evidence>
<protein>
    <submittedName>
        <fullName evidence="2">Uncharacterized protein</fullName>
    </submittedName>
</protein>
<feature type="compositionally biased region" description="Basic and acidic residues" evidence="1">
    <location>
        <begin position="385"/>
        <end position="405"/>
    </location>
</feature>
<feature type="compositionally biased region" description="Basic and acidic residues" evidence="1">
    <location>
        <begin position="450"/>
        <end position="463"/>
    </location>
</feature>
<feature type="region of interest" description="Disordered" evidence="1">
    <location>
        <begin position="80"/>
        <end position="121"/>
    </location>
</feature>
<feature type="region of interest" description="Disordered" evidence="1">
    <location>
        <begin position="191"/>
        <end position="244"/>
    </location>
</feature>
<feature type="compositionally biased region" description="Low complexity" evidence="1">
    <location>
        <begin position="80"/>
        <end position="99"/>
    </location>
</feature>
<feature type="region of interest" description="Disordered" evidence="1">
    <location>
        <begin position="379"/>
        <end position="405"/>
    </location>
</feature>
<feature type="compositionally biased region" description="Polar residues" evidence="1">
    <location>
        <begin position="668"/>
        <end position="677"/>
    </location>
</feature>
<feature type="compositionally biased region" description="Basic and acidic residues" evidence="1">
    <location>
        <begin position="582"/>
        <end position="597"/>
    </location>
</feature>
<name>A0ABY2H9M4_9HYPO</name>
<accession>A0ABY2H9M4</accession>
<comment type="caution">
    <text evidence="2">The sequence shown here is derived from an EMBL/GenBank/DDBJ whole genome shotgun (WGS) entry which is preliminary data.</text>
</comment>
<feature type="compositionally biased region" description="Basic and acidic residues" evidence="1">
    <location>
        <begin position="756"/>
        <end position="772"/>
    </location>
</feature>
<feature type="compositionally biased region" description="Basic and acidic residues" evidence="1">
    <location>
        <begin position="496"/>
        <end position="506"/>
    </location>
</feature>
<feature type="compositionally biased region" description="Polar residues" evidence="1">
    <location>
        <begin position="233"/>
        <end position="242"/>
    </location>
</feature>
<evidence type="ECO:0000313" key="3">
    <source>
        <dbReference type="Proteomes" id="UP001642720"/>
    </source>
</evidence>
<feature type="region of interest" description="Disordered" evidence="1">
    <location>
        <begin position="1"/>
        <end position="21"/>
    </location>
</feature>
<dbReference type="Proteomes" id="UP001642720">
    <property type="component" value="Unassembled WGS sequence"/>
</dbReference>
<feature type="compositionally biased region" description="Basic and acidic residues" evidence="1">
    <location>
        <begin position="541"/>
        <end position="551"/>
    </location>
</feature>
<proteinExistence type="predicted"/>